<dbReference type="RefSeq" id="WP_214536608.1">
    <property type="nucleotide sequence ID" value="NZ_JAHFVK010000002.1"/>
</dbReference>
<accession>A0ABS5W6R9</accession>
<dbReference type="EMBL" id="JAHFVK010000002">
    <property type="protein sequence ID" value="MBT2135013.1"/>
    <property type="molecule type" value="Genomic_DNA"/>
</dbReference>
<dbReference type="Proteomes" id="UP000811255">
    <property type="component" value="Unassembled WGS sequence"/>
</dbReference>
<dbReference type="Gene3D" id="3.10.20.310">
    <property type="entry name" value="membrane protein fhac"/>
    <property type="match status" value="1"/>
</dbReference>
<dbReference type="InterPro" id="IPR036709">
    <property type="entry name" value="Autotransporte_beta_dom_sf"/>
</dbReference>
<reference evidence="3 4" key="1">
    <citation type="submission" date="2021-05" db="EMBL/GenBank/DDBJ databases">
        <title>Croceibacterium sp. LX-88 genome sequence.</title>
        <authorList>
            <person name="Luo X."/>
        </authorList>
    </citation>
    <scope>NUCLEOTIDE SEQUENCE [LARGE SCALE GENOMIC DNA]</scope>
    <source>
        <strain evidence="3 4">LX-88</strain>
    </source>
</reference>
<evidence type="ECO:0000256" key="2">
    <source>
        <dbReference type="SAM" id="SignalP"/>
    </source>
</evidence>
<dbReference type="SUPFAM" id="SSF103515">
    <property type="entry name" value="Autotransporter"/>
    <property type="match status" value="1"/>
</dbReference>
<feature type="chain" id="PRO_5047408885" evidence="2">
    <location>
        <begin position="26"/>
        <end position="592"/>
    </location>
</feature>
<evidence type="ECO:0000313" key="3">
    <source>
        <dbReference type="EMBL" id="MBT2135013.1"/>
    </source>
</evidence>
<keyword evidence="4" id="KW-1185">Reference proteome</keyword>
<evidence type="ECO:0000313" key="4">
    <source>
        <dbReference type="Proteomes" id="UP000811255"/>
    </source>
</evidence>
<dbReference type="Gene3D" id="2.40.160.50">
    <property type="entry name" value="membrane protein fhac: a member of the omp85/tpsb transporter family"/>
    <property type="match status" value="1"/>
</dbReference>
<comment type="caution">
    <text evidence="3">The sequence shown here is derived from an EMBL/GenBank/DDBJ whole genome shotgun (WGS) entry which is preliminary data.</text>
</comment>
<keyword evidence="2" id="KW-0732">Signal</keyword>
<dbReference type="InterPro" id="IPR051544">
    <property type="entry name" value="TPS_OM_transporter"/>
</dbReference>
<organism evidence="3 4">
    <name type="scientific">Croceibacterium selenioxidans</name>
    <dbReference type="NCBI Taxonomy" id="2838833"/>
    <lineage>
        <taxon>Bacteria</taxon>
        <taxon>Pseudomonadati</taxon>
        <taxon>Pseudomonadota</taxon>
        <taxon>Alphaproteobacteria</taxon>
        <taxon>Sphingomonadales</taxon>
        <taxon>Erythrobacteraceae</taxon>
        <taxon>Croceibacterium</taxon>
    </lineage>
</organism>
<dbReference type="PANTHER" id="PTHR34597:SF6">
    <property type="entry name" value="BLR6126 PROTEIN"/>
    <property type="match status" value="1"/>
</dbReference>
<name>A0ABS5W6R9_9SPHN</name>
<feature type="region of interest" description="Disordered" evidence="1">
    <location>
        <begin position="24"/>
        <end position="59"/>
    </location>
</feature>
<evidence type="ECO:0000256" key="1">
    <source>
        <dbReference type="SAM" id="MobiDB-lite"/>
    </source>
</evidence>
<feature type="signal peptide" evidence="2">
    <location>
        <begin position="1"/>
        <end position="25"/>
    </location>
</feature>
<dbReference type="PANTHER" id="PTHR34597">
    <property type="entry name" value="SLR1661 PROTEIN"/>
    <property type="match status" value="1"/>
</dbReference>
<protein>
    <submittedName>
        <fullName evidence="3">ShlB/FhaC/HecB family hemolysin secretion/activation protein</fullName>
    </submittedName>
</protein>
<sequence>MGFFASRRLLIGLAMCVTVPGPALAQQGAVPNPPTSTDLDVARDDAGRQSPSTLSIEGDIERGPCPLGDASFANTRVTFSTVEFSGLPGVPASVLDAAWSDLSGRELPIAALCEVRDRAATILRNLGYLAAVQIPPQRIDANGTVRMDVLAAKLVEVQLRGEPGPSGKLIAAQLARLTEREWFNTREAERQLLLMEDMPGYTVRLVLRSAGGKPGEVVGDVLIERRAFELVAGMQNLGSIATGREAGFVALTANDLIGLGDRTIVSFYNTFDWNEQRIINLSHDLALNADGLRLGVGVLFGRTQPDLGGAPFNTDSFTAEAYLSYPFIRRQSQSLFGTAGFEVVDQEVNFGDIMLSDDQLRVAYARLDYQGVDRDSITGRNGFNGLEPRWRTAASLELRQGIDGLGASDSCVPLSNCLPPNVPISNFAADPSSFVARLDGQIEFRPAPRLTLAVAPRAQISDGPLLSYEQASLGNYTIGRGLEPGVALGDSALGASFELRYGSIYPRRSNGFAVEPFAFLDWAKAWIDEAIVGPDPRDVATAGFGARGRWGSVADFSVLLAFPLAPAGYQTETGDPRLLFTLTTRLLPWGDR</sequence>
<proteinExistence type="predicted"/>
<gene>
    <name evidence="3" type="ORF">KK137_11770</name>
</gene>